<protein>
    <submittedName>
        <fullName evidence="1">Uncharacterized protein</fullName>
    </submittedName>
</protein>
<evidence type="ECO:0000313" key="1">
    <source>
        <dbReference type="EMBL" id="GBP10055.1"/>
    </source>
</evidence>
<dbReference type="AlphaFoldDB" id="A0A4C1T779"/>
<comment type="caution">
    <text evidence="1">The sequence shown here is derived from an EMBL/GenBank/DDBJ whole genome shotgun (WGS) entry which is preliminary data.</text>
</comment>
<reference evidence="1 2" key="1">
    <citation type="journal article" date="2019" name="Commun. Biol.">
        <title>The bagworm genome reveals a unique fibroin gene that provides high tensile strength.</title>
        <authorList>
            <person name="Kono N."/>
            <person name="Nakamura H."/>
            <person name="Ohtoshi R."/>
            <person name="Tomita M."/>
            <person name="Numata K."/>
            <person name="Arakawa K."/>
        </authorList>
    </citation>
    <scope>NUCLEOTIDE SEQUENCE [LARGE SCALE GENOMIC DNA]</scope>
</reference>
<evidence type="ECO:0000313" key="2">
    <source>
        <dbReference type="Proteomes" id="UP000299102"/>
    </source>
</evidence>
<dbReference type="EMBL" id="BGZK01000039">
    <property type="protein sequence ID" value="GBP10055.1"/>
    <property type="molecule type" value="Genomic_DNA"/>
</dbReference>
<dbReference type="OrthoDB" id="425681at2759"/>
<keyword evidence="2" id="KW-1185">Reference proteome</keyword>
<dbReference type="Proteomes" id="UP000299102">
    <property type="component" value="Unassembled WGS sequence"/>
</dbReference>
<accession>A0A4C1T779</accession>
<name>A0A4C1T779_EUMVA</name>
<organism evidence="1 2">
    <name type="scientific">Eumeta variegata</name>
    <name type="common">Bagworm moth</name>
    <name type="synonym">Eumeta japonica</name>
    <dbReference type="NCBI Taxonomy" id="151549"/>
    <lineage>
        <taxon>Eukaryota</taxon>
        <taxon>Metazoa</taxon>
        <taxon>Ecdysozoa</taxon>
        <taxon>Arthropoda</taxon>
        <taxon>Hexapoda</taxon>
        <taxon>Insecta</taxon>
        <taxon>Pterygota</taxon>
        <taxon>Neoptera</taxon>
        <taxon>Endopterygota</taxon>
        <taxon>Lepidoptera</taxon>
        <taxon>Glossata</taxon>
        <taxon>Ditrysia</taxon>
        <taxon>Tineoidea</taxon>
        <taxon>Psychidae</taxon>
        <taxon>Oiketicinae</taxon>
        <taxon>Eumeta</taxon>
    </lineage>
</organism>
<proteinExistence type="predicted"/>
<sequence length="102" mass="11268">MYGSENWARQKKNESRLTKRIYRANVCDGKVGKGRPGKSYADHVGGILKKGQILSARNRRACRKTLMDVEACTREEKQPEVRAYAAIAEIAVTAGPSFAGLL</sequence>
<gene>
    <name evidence="1" type="ORF">EVAR_77493_1</name>
</gene>